<keyword evidence="7 22" id="KW-0963">Cytoplasm</keyword>
<dbReference type="NCBIfam" id="NF002528">
    <property type="entry name" value="PRK01966.1-4"/>
    <property type="match status" value="1"/>
</dbReference>
<feature type="binding site" evidence="24">
    <location>
        <begin position="191"/>
        <end position="192"/>
    </location>
    <ligand>
        <name>ATP</name>
        <dbReference type="ChEBI" id="CHEBI:30616"/>
    </ligand>
</feature>
<dbReference type="Pfam" id="PF01820">
    <property type="entry name" value="Dala_Dala_lig_N"/>
    <property type="match status" value="1"/>
</dbReference>
<dbReference type="PROSITE" id="PS00843">
    <property type="entry name" value="DALA_DALA_LIGASE_1"/>
    <property type="match status" value="1"/>
</dbReference>
<keyword evidence="12 25" id="KW-0460">Magnesium</keyword>
<evidence type="ECO:0000256" key="2">
    <source>
        <dbReference type="ARBA" id="ARBA00003921"/>
    </source>
</evidence>
<evidence type="ECO:0000259" key="27">
    <source>
        <dbReference type="PROSITE" id="PS50975"/>
    </source>
</evidence>
<dbReference type="Proteomes" id="UP000277811">
    <property type="component" value="Unassembled WGS sequence"/>
</dbReference>
<comment type="similarity">
    <text evidence="5 22">Belongs to the D-alanine--D-alanine ligase family.</text>
</comment>
<feature type="binding site" evidence="24">
    <location>
        <begin position="183"/>
        <end position="185"/>
    </location>
    <ligand>
        <name>ATP</name>
        <dbReference type="ChEBI" id="CHEBI:30616"/>
    </ligand>
</feature>
<dbReference type="InterPro" id="IPR011761">
    <property type="entry name" value="ATP-grasp"/>
</dbReference>
<comment type="pathway">
    <text evidence="18">Glycan biosynthesis.</text>
</comment>
<dbReference type="NCBIfam" id="TIGR01205">
    <property type="entry name" value="D_ala_D_alaTIGR"/>
    <property type="match status" value="1"/>
</dbReference>
<evidence type="ECO:0000313" key="29">
    <source>
        <dbReference type="Proteomes" id="UP000277811"/>
    </source>
</evidence>
<evidence type="ECO:0000256" key="16">
    <source>
        <dbReference type="ARBA" id="ARBA00023316"/>
    </source>
</evidence>
<dbReference type="NCBIfam" id="NF002378">
    <property type="entry name" value="PRK01372.1"/>
    <property type="match status" value="1"/>
</dbReference>
<feature type="active site" evidence="23">
    <location>
        <position position="326"/>
    </location>
</feature>
<keyword evidence="15 25" id="KW-0464">Manganese</keyword>
<dbReference type="PIRSF" id="PIRSF039102">
    <property type="entry name" value="Ddl/VanB"/>
    <property type="match status" value="1"/>
</dbReference>
<evidence type="ECO:0000256" key="12">
    <source>
        <dbReference type="ARBA" id="ARBA00022842"/>
    </source>
</evidence>
<feature type="active site" evidence="23">
    <location>
        <position position="16"/>
    </location>
</feature>
<dbReference type="SUPFAM" id="SSF52440">
    <property type="entry name" value="PreATP-grasp domain"/>
    <property type="match status" value="1"/>
</dbReference>
<dbReference type="SUPFAM" id="SSF56059">
    <property type="entry name" value="Glutathione synthetase ATP-binding domain-like"/>
    <property type="match status" value="1"/>
</dbReference>
<comment type="cofactor">
    <cofactor evidence="25">
        <name>Mg(2+)</name>
        <dbReference type="ChEBI" id="CHEBI:18420"/>
    </cofactor>
    <cofactor evidence="25">
        <name>Mn(2+)</name>
        <dbReference type="ChEBI" id="CHEBI:29035"/>
    </cofactor>
    <text evidence="25">Binds 2 magnesium or manganese ions per subunit.</text>
</comment>
<evidence type="ECO:0000256" key="14">
    <source>
        <dbReference type="ARBA" id="ARBA00022984"/>
    </source>
</evidence>
<keyword evidence="11 26" id="KW-0067">ATP-binding</keyword>
<keyword evidence="16 22" id="KW-0961">Cell wall biogenesis/degradation</keyword>
<evidence type="ECO:0000256" key="20">
    <source>
        <dbReference type="ARBA" id="ARBA00076288"/>
    </source>
</evidence>
<evidence type="ECO:0000256" key="24">
    <source>
        <dbReference type="PIRSR" id="PIRSR039102-2"/>
    </source>
</evidence>
<dbReference type="EMBL" id="UPPP01000067">
    <property type="protein sequence ID" value="VBB06765.1"/>
    <property type="molecule type" value="Genomic_DNA"/>
</dbReference>
<accession>A0A498R6S0</accession>
<dbReference type="Gene3D" id="3.30.470.20">
    <property type="entry name" value="ATP-grasp fold, B domain"/>
    <property type="match status" value="1"/>
</dbReference>
<sequence>MKKIHVGVLFGGKSTEHEVSLQSAKNVIDAIDPAKYEVTLIGIDKTGRWHLNDKAHFLLNESNPKEIALQKSDKQVMLSPGNEGQPLLHVLNQTEKSSIDVIFPVLHGAYGEDGTVQGLLKLANVPFVGAGVLGSAVGMDKDVTKRLLRDAGIPVAKSMTFRAHQQAEIDFAAVTAGLGLPLFVKPANLGSSVGVSKVRNRDEFEAAIQTAFLYDTKVLIEEFVQGREVECAVLGNERPAASAVGEIIAQRDFYSYEAKYIDESGAILSIPAELPPATVQKIQAMAVEAFQVLCCEGMARVDFFLTPDGRLIVNEINTIPGFTKISMYPKLWEISGLPYPALIDRLIQLALERHEREQKLKMSCDD</sequence>
<dbReference type="AlphaFoldDB" id="A0A498R6S0"/>
<keyword evidence="10 24" id="KW-0547">Nucleotide-binding</keyword>
<feature type="binding site" evidence="24">
    <location>
        <begin position="314"/>
        <end position="315"/>
    </location>
    <ligand>
        <name>ATP</name>
        <dbReference type="ChEBI" id="CHEBI:30616"/>
    </ligand>
</feature>
<dbReference type="RefSeq" id="WP_122627712.1">
    <property type="nucleotide sequence ID" value="NZ_UPPP01000067.1"/>
</dbReference>
<evidence type="ECO:0000256" key="25">
    <source>
        <dbReference type="PIRSR" id="PIRSR039102-3"/>
    </source>
</evidence>
<comment type="function">
    <text evidence="2 22">Cell wall formation.</text>
</comment>
<proteinExistence type="inferred from homology"/>
<gene>
    <name evidence="22" type="primary">ddl</name>
    <name evidence="28" type="ORF">LUCI_2001</name>
</gene>
<evidence type="ECO:0000313" key="28">
    <source>
        <dbReference type="EMBL" id="VBB06765.1"/>
    </source>
</evidence>
<dbReference type="PROSITE" id="PS00844">
    <property type="entry name" value="DALA_DALA_LIGASE_2"/>
    <property type="match status" value="1"/>
</dbReference>
<dbReference type="InterPro" id="IPR000291">
    <property type="entry name" value="D-Ala_lig_Van_CS"/>
</dbReference>
<keyword evidence="29" id="KW-1185">Reference proteome</keyword>
<evidence type="ECO:0000256" key="6">
    <source>
        <dbReference type="ARBA" id="ARBA00012216"/>
    </source>
</evidence>
<feature type="active site" evidence="23">
    <location>
        <position position="191"/>
    </location>
</feature>
<dbReference type="GO" id="GO:0008360">
    <property type="term" value="P:regulation of cell shape"/>
    <property type="evidence" value="ECO:0007669"/>
    <property type="project" value="UniProtKB-KW"/>
</dbReference>
<keyword evidence="13 22" id="KW-0133">Cell shape</keyword>
<dbReference type="FunFam" id="3.30.470.20:FF:000008">
    <property type="entry name" value="D-alanine--D-alanine ligase"/>
    <property type="match status" value="1"/>
</dbReference>
<dbReference type="GO" id="GO:0005829">
    <property type="term" value="C:cytosol"/>
    <property type="evidence" value="ECO:0007669"/>
    <property type="project" value="TreeGrafter"/>
</dbReference>
<comment type="catalytic activity">
    <reaction evidence="17 22">
        <text>2 D-alanine + ATP = D-alanyl-D-alanine + ADP + phosphate + H(+)</text>
        <dbReference type="Rhea" id="RHEA:11224"/>
        <dbReference type="ChEBI" id="CHEBI:15378"/>
        <dbReference type="ChEBI" id="CHEBI:30616"/>
        <dbReference type="ChEBI" id="CHEBI:43474"/>
        <dbReference type="ChEBI" id="CHEBI:57416"/>
        <dbReference type="ChEBI" id="CHEBI:57822"/>
        <dbReference type="ChEBI" id="CHEBI:456216"/>
        <dbReference type="EC" id="6.3.2.4"/>
    </reaction>
</comment>
<dbReference type="PANTHER" id="PTHR23132:SF25">
    <property type="entry name" value="D-ALANINE--D-ALANINE LIGASE A"/>
    <property type="match status" value="1"/>
</dbReference>
<dbReference type="GO" id="GO:0071555">
    <property type="term" value="P:cell wall organization"/>
    <property type="evidence" value="ECO:0007669"/>
    <property type="project" value="UniProtKB-KW"/>
</dbReference>
<comment type="pathway">
    <text evidence="4 22">Cell wall biogenesis; peptidoglycan biosynthesis.</text>
</comment>
<dbReference type="Pfam" id="PF07478">
    <property type="entry name" value="Dala_Dala_lig_C"/>
    <property type="match status" value="1"/>
</dbReference>
<evidence type="ECO:0000256" key="15">
    <source>
        <dbReference type="ARBA" id="ARBA00023211"/>
    </source>
</evidence>
<dbReference type="Gene3D" id="3.40.50.20">
    <property type="match status" value="1"/>
</dbReference>
<keyword evidence="9 25" id="KW-0479">Metal-binding</keyword>
<evidence type="ECO:0000256" key="10">
    <source>
        <dbReference type="ARBA" id="ARBA00022741"/>
    </source>
</evidence>
<evidence type="ECO:0000256" key="23">
    <source>
        <dbReference type="PIRSR" id="PIRSR039102-1"/>
    </source>
</evidence>
<dbReference type="HAMAP" id="MF_00047">
    <property type="entry name" value="Dala_Dala_lig"/>
    <property type="match status" value="1"/>
</dbReference>
<evidence type="ECO:0000256" key="3">
    <source>
        <dbReference type="ARBA" id="ARBA00004496"/>
    </source>
</evidence>
<dbReference type="GO" id="GO:0009252">
    <property type="term" value="P:peptidoglycan biosynthetic process"/>
    <property type="evidence" value="ECO:0007669"/>
    <property type="project" value="UniProtKB-UniRule"/>
</dbReference>
<dbReference type="InterPro" id="IPR011127">
    <property type="entry name" value="Dala_Dala_lig_N"/>
</dbReference>
<keyword evidence="8 22" id="KW-0436">Ligase</keyword>
<feature type="domain" description="ATP-grasp" evidence="27">
    <location>
        <begin position="145"/>
        <end position="348"/>
    </location>
</feature>
<dbReference type="InterPro" id="IPR016185">
    <property type="entry name" value="PreATP-grasp_dom_sf"/>
</dbReference>
<feature type="binding site" evidence="24">
    <location>
        <position position="141"/>
    </location>
    <ligand>
        <name>ATP</name>
        <dbReference type="ChEBI" id="CHEBI:30616"/>
    </ligand>
</feature>
<dbReference type="InterPro" id="IPR011095">
    <property type="entry name" value="Dala_Dala_lig_C"/>
</dbReference>
<evidence type="ECO:0000256" key="8">
    <source>
        <dbReference type="ARBA" id="ARBA00022598"/>
    </source>
</evidence>
<evidence type="ECO:0000256" key="17">
    <source>
        <dbReference type="ARBA" id="ARBA00047614"/>
    </source>
</evidence>
<evidence type="ECO:0000256" key="18">
    <source>
        <dbReference type="ARBA" id="ARBA00060592"/>
    </source>
</evidence>
<evidence type="ECO:0000256" key="13">
    <source>
        <dbReference type="ARBA" id="ARBA00022960"/>
    </source>
</evidence>
<dbReference type="EC" id="6.3.2.4" evidence="6 22"/>
<evidence type="ECO:0000256" key="7">
    <source>
        <dbReference type="ARBA" id="ARBA00022490"/>
    </source>
</evidence>
<protein>
    <recommendedName>
        <fullName evidence="19 22">D-alanine--D-alanine ligase</fullName>
        <ecNumber evidence="6 22">6.3.2.4</ecNumber>
    </recommendedName>
    <alternativeName>
        <fullName evidence="21 22">D-Ala-D-Ala ligase</fullName>
    </alternativeName>
    <alternativeName>
        <fullName evidence="20 22">D-alanylalanine synthetase</fullName>
    </alternativeName>
</protein>
<evidence type="ECO:0000256" key="19">
    <source>
        <dbReference type="ARBA" id="ARBA00068427"/>
    </source>
</evidence>
<evidence type="ECO:0000256" key="4">
    <source>
        <dbReference type="ARBA" id="ARBA00004752"/>
    </source>
</evidence>
<dbReference type="InterPro" id="IPR013815">
    <property type="entry name" value="ATP_grasp_subdomain_1"/>
</dbReference>
<dbReference type="PROSITE" id="PS50975">
    <property type="entry name" value="ATP_GRASP"/>
    <property type="match status" value="1"/>
</dbReference>
<dbReference type="Gene3D" id="3.30.1490.20">
    <property type="entry name" value="ATP-grasp fold, A domain"/>
    <property type="match status" value="1"/>
</dbReference>
<comment type="subcellular location">
    <subcellularLocation>
        <location evidence="3 22">Cytoplasm</location>
    </subcellularLocation>
</comment>
<evidence type="ECO:0000256" key="21">
    <source>
        <dbReference type="ARBA" id="ARBA00077154"/>
    </source>
</evidence>
<feature type="binding site" evidence="25">
    <location>
        <position position="302"/>
    </location>
    <ligand>
        <name>Mg(2+)</name>
        <dbReference type="ChEBI" id="CHEBI:18420"/>
        <label>1</label>
    </ligand>
</feature>
<evidence type="ECO:0000256" key="22">
    <source>
        <dbReference type="HAMAP-Rule" id="MF_00047"/>
    </source>
</evidence>
<dbReference type="NCBIfam" id="NF002525">
    <property type="entry name" value="PRK01966.1-1"/>
    <property type="match status" value="1"/>
</dbReference>
<dbReference type="UniPathway" id="UPA00219"/>
<keyword evidence="14 22" id="KW-0573">Peptidoglycan synthesis</keyword>
<evidence type="ECO:0000256" key="11">
    <source>
        <dbReference type="ARBA" id="ARBA00022840"/>
    </source>
</evidence>
<evidence type="ECO:0000256" key="1">
    <source>
        <dbReference type="ARBA" id="ARBA00001936"/>
    </source>
</evidence>
<feature type="binding site" evidence="25">
    <location>
        <position position="317"/>
    </location>
    <ligand>
        <name>Mg(2+)</name>
        <dbReference type="ChEBI" id="CHEBI:18420"/>
        <label>2</label>
    </ligand>
</feature>
<dbReference type="GO" id="GO:0008716">
    <property type="term" value="F:D-alanine-D-alanine ligase activity"/>
    <property type="evidence" value="ECO:0007669"/>
    <property type="project" value="UniProtKB-UniRule"/>
</dbReference>
<dbReference type="FunFam" id="3.30.1490.20:FF:000007">
    <property type="entry name" value="D-alanine--D-alanine ligase"/>
    <property type="match status" value="1"/>
</dbReference>
<dbReference type="InterPro" id="IPR005905">
    <property type="entry name" value="D_ala_D_ala"/>
</dbReference>
<dbReference type="GO" id="GO:0005524">
    <property type="term" value="F:ATP binding"/>
    <property type="evidence" value="ECO:0007669"/>
    <property type="project" value="UniProtKB-UniRule"/>
</dbReference>
<dbReference type="PANTHER" id="PTHR23132">
    <property type="entry name" value="D-ALANINE--D-ALANINE LIGASE"/>
    <property type="match status" value="1"/>
</dbReference>
<organism evidence="28 29">
    <name type="scientific">Lucifera butyrica</name>
    <dbReference type="NCBI Taxonomy" id="1351585"/>
    <lineage>
        <taxon>Bacteria</taxon>
        <taxon>Bacillati</taxon>
        <taxon>Bacillota</taxon>
        <taxon>Negativicutes</taxon>
        <taxon>Veillonellales</taxon>
        <taxon>Veillonellaceae</taxon>
        <taxon>Lucifera</taxon>
    </lineage>
</organism>
<dbReference type="OrthoDB" id="9813261at2"/>
<evidence type="ECO:0000256" key="5">
    <source>
        <dbReference type="ARBA" id="ARBA00010871"/>
    </source>
</evidence>
<feature type="binding site" evidence="24">
    <location>
        <begin position="221"/>
        <end position="228"/>
    </location>
    <ligand>
        <name>ATP</name>
        <dbReference type="ChEBI" id="CHEBI:30616"/>
    </ligand>
</feature>
<feature type="binding site" evidence="25">
    <location>
        <position position="315"/>
    </location>
    <ligand>
        <name>Mg(2+)</name>
        <dbReference type="ChEBI" id="CHEBI:18420"/>
        <label>2</label>
    </ligand>
</feature>
<feature type="binding site" evidence="25">
    <location>
        <position position="315"/>
    </location>
    <ligand>
        <name>Mg(2+)</name>
        <dbReference type="ChEBI" id="CHEBI:18420"/>
        <label>1</label>
    </ligand>
</feature>
<name>A0A498R6S0_9FIRM</name>
<comment type="cofactor">
    <cofactor evidence="1">
        <name>Mn(2+)</name>
        <dbReference type="ChEBI" id="CHEBI:29035"/>
    </cofactor>
</comment>
<evidence type="ECO:0000256" key="9">
    <source>
        <dbReference type="ARBA" id="ARBA00022723"/>
    </source>
</evidence>
<reference evidence="28 29" key="1">
    <citation type="submission" date="2018-06" db="EMBL/GenBank/DDBJ databases">
        <authorList>
            <person name="Strepis N."/>
        </authorList>
    </citation>
    <scope>NUCLEOTIDE SEQUENCE [LARGE SCALE GENOMIC DNA]</scope>
    <source>
        <strain evidence="28">LUCI</strain>
    </source>
</reference>
<dbReference type="GO" id="GO:0046872">
    <property type="term" value="F:metal ion binding"/>
    <property type="evidence" value="ECO:0007669"/>
    <property type="project" value="UniProtKB-KW"/>
</dbReference>
<evidence type="ECO:0000256" key="26">
    <source>
        <dbReference type="PROSITE-ProRule" id="PRU00409"/>
    </source>
</evidence>